<evidence type="ECO:0000313" key="2">
    <source>
        <dbReference type="EMBL" id="GBP77074.1"/>
    </source>
</evidence>
<protein>
    <submittedName>
        <fullName evidence="2">Uncharacterized protein</fullName>
    </submittedName>
</protein>
<comment type="caution">
    <text evidence="2">The sequence shown here is derived from an EMBL/GenBank/DDBJ whole genome shotgun (WGS) entry which is preliminary data.</text>
</comment>
<proteinExistence type="predicted"/>
<dbReference type="AlphaFoldDB" id="A0A4C1YQA7"/>
<evidence type="ECO:0000313" key="3">
    <source>
        <dbReference type="Proteomes" id="UP000299102"/>
    </source>
</evidence>
<evidence type="ECO:0000256" key="1">
    <source>
        <dbReference type="SAM" id="MobiDB-lite"/>
    </source>
</evidence>
<sequence length="150" mass="16414">MGDLRTARAGPDRTQPRNDDAPALDSRAARRHRPRTSALNRYSTRARRQTQPIDTYQSRRYRAPTVQRVRPNAARGARPPPAARAPRAAHPGGSRVQPFTLWPARPRPVGPRPVGPRPGPRRRCSALSAMRAAPARVAAALSLAIVAFAN</sequence>
<dbReference type="Proteomes" id="UP000299102">
    <property type="component" value="Unassembled WGS sequence"/>
</dbReference>
<feature type="compositionally biased region" description="Polar residues" evidence="1">
    <location>
        <begin position="37"/>
        <end position="58"/>
    </location>
</feature>
<feature type="compositionally biased region" description="Pro residues" evidence="1">
    <location>
        <begin position="105"/>
        <end position="118"/>
    </location>
</feature>
<accession>A0A4C1YQA7</accession>
<gene>
    <name evidence="2" type="ORF">EVAR_61076_1</name>
</gene>
<organism evidence="2 3">
    <name type="scientific">Eumeta variegata</name>
    <name type="common">Bagworm moth</name>
    <name type="synonym">Eumeta japonica</name>
    <dbReference type="NCBI Taxonomy" id="151549"/>
    <lineage>
        <taxon>Eukaryota</taxon>
        <taxon>Metazoa</taxon>
        <taxon>Ecdysozoa</taxon>
        <taxon>Arthropoda</taxon>
        <taxon>Hexapoda</taxon>
        <taxon>Insecta</taxon>
        <taxon>Pterygota</taxon>
        <taxon>Neoptera</taxon>
        <taxon>Endopterygota</taxon>
        <taxon>Lepidoptera</taxon>
        <taxon>Glossata</taxon>
        <taxon>Ditrysia</taxon>
        <taxon>Tineoidea</taxon>
        <taxon>Psychidae</taxon>
        <taxon>Oiketicinae</taxon>
        <taxon>Eumeta</taxon>
    </lineage>
</organism>
<feature type="region of interest" description="Disordered" evidence="1">
    <location>
        <begin position="1"/>
        <end position="122"/>
    </location>
</feature>
<reference evidence="2 3" key="1">
    <citation type="journal article" date="2019" name="Commun. Biol.">
        <title>The bagworm genome reveals a unique fibroin gene that provides high tensile strength.</title>
        <authorList>
            <person name="Kono N."/>
            <person name="Nakamura H."/>
            <person name="Ohtoshi R."/>
            <person name="Tomita M."/>
            <person name="Numata K."/>
            <person name="Arakawa K."/>
        </authorList>
    </citation>
    <scope>NUCLEOTIDE SEQUENCE [LARGE SCALE GENOMIC DNA]</scope>
</reference>
<dbReference type="EMBL" id="BGZK01001317">
    <property type="protein sequence ID" value="GBP77074.1"/>
    <property type="molecule type" value="Genomic_DNA"/>
</dbReference>
<keyword evidence="3" id="KW-1185">Reference proteome</keyword>
<feature type="compositionally biased region" description="Low complexity" evidence="1">
    <location>
        <begin position="68"/>
        <end position="77"/>
    </location>
</feature>
<name>A0A4C1YQA7_EUMVA</name>
<feature type="compositionally biased region" description="Basic and acidic residues" evidence="1">
    <location>
        <begin position="10"/>
        <end position="20"/>
    </location>
</feature>